<evidence type="ECO:0000313" key="8">
    <source>
        <dbReference type="Proteomes" id="UP000001258"/>
    </source>
</evidence>
<evidence type="ECO:0000256" key="4">
    <source>
        <dbReference type="RuleBase" id="RU003719"/>
    </source>
</evidence>
<dbReference type="PIR" id="E83768">
    <property type="entry name" value="E83768"/>
</dbReference>
<proteinExistence type="inferred from homology"/>
<dbReference type="InterPro" id="IPR036291">
    <property type="entry name" value="NAD(P)-bd_dom_sf"/>
</dbReference>
<evidence type="ECO:0000313" key="7">
    <source>
        <dbReference type="EMBL" id="BAB04668.1"/>
    </source>
</evidence>
<evidence type="ECO:0000256" key="3">
    <source>
        <dbReference type="ARBA" id="ARBA00023027"/>
    </source>
</evidence>
<dbReference type="HOGENOM" id="CLU_019796_1_0_9"/>
<dbReference type="SUPFAM" id="SSF51735">
    <property type="entry name" value="NAD(P)-binding Rossmann-fold domains"/>
    <property type="match status" value="1"/>
</dbReference>
<dbReference type="InterPro" id="IPR006140">
    <property type="entry name" value="D-isomer_DH_NAD-bd"/>
</dbReference>
<keyword evidence="2 4" id="KW-0560">Oxidoreductase</keyword>
<dbReference type="KEGG" id="bha:BH0949"/>
<dbReference type="EMBL" id="BA000004">
    <property type="protein sequence ID" value="BAB04668.1"/>
    <property type="molecule type" value="Genomic_DNA"/>
</dbReference>
<name>Q9KEA4_HALH5</name>
<dbReference type="Pfam" id="PF02826">
    <property type="entry name" value="2-Hacid_dh_C"/>
    <property type="match status" value="1"/>
</dbReference>
<dbReference type="Pfam" id="PF00389">
    <property type="entry name" value="2-Hacid_dh"/>
    <property type="match status" value="1"/>
</dbReference>
<dbReference type="OrthoDB" id="9805416at2"/>
<dbReference type="GO" id="GO:0016616">
    <property type="term" value="F:oxidoreductase activity, acting on the CH-OH group of donors, NAD or NADP as acceptor"/>
    <property type="evidence" value="ECO:0007669"/>
    <property type="project" value="InterPro"/>
</dbReference>
<evidence type="ECO:0000256" key="2">
    <source>
        <dbReference type="ARBA" id="ARBA00023002"/>
    </source>
</evidence>
<dbReference type="STRING" id="272558.gene:10726823"/>
<evidence type="ECO:0000259" key="5">
    <source>
        <dbReference type="Pfam" id="PF00389"/>
    </source>
</evidence>
<sequence>MNVVSSARVRPEIQQELLDDYPNVHFHFFERMEIVGSALEEADVLITYGEDVTEEHLQAAKKLKWIMVISAGVEQLPFQAIKEKGIIVTNAKGIHAIPMAEYTLSMMLQVARNAKRLISLEQEQTWDRRVPMIELNGQTVGVLGAGAIGQEIARLAKAFRMKTIGMNSTGRTVSSFDQIVPPASVDTLLKNSDFVVSVLPFTKRTEGFMTYERFQLMKPSAVFINIGRGKTVKQTELLKALEEKAISHAVLDVFEEEPLEENHPFWTMDSVTVTPHLSGISRQYQPRAFAIFRENFDSFIAGTPPLINRINLDEGY</sequence>
<protein>
    <submittedName>
        <fullName evidence="7">D-3-phosphoglycerate dehydrogenase</fullName>
    </submittedName>
</protein>
<organism evidence="7 8">
    <name type="scientific">Halalkalibacterium halodurans (strain ATCC BAA-125 / DSM 18197 / FERM 7344 / JCM 9153 / C-125)</name>
    <name type="common">Bacillus halodurans</name>
    <dbReference type="NCBI Taxonomy" id="272558"/>
    <lineage>
        <taxon>Bacteria</taxon>
        <taxon>Bacillati</taxon>
        <taxon>Bacillota</taxon>
        <taxon>Bacilli</taxon>
        <taxon>Bacillales</taxon>
        <taxon>Bacillaceae</taxon>
        <taxon>Halalkalibacterium (ex Joshi et al. 2022)</taxon>
    </lineage>
</organism>
<dbReference type="PANTHER" id="PTHR43333">
    <property type="entry name" value="2-HACID_DH_C DOMAIN-CONTAINING PROTEIN"/>
    <property type="match status" value="1"/>
</dbReference>
<gene>
    <name evidence="7" type="ordered locus">BH0949</name>
</gene>
<dbReference type="RefSeq" id="WP_010897121.1">
    <property type="nucleotide sequence ID" value="NC_002570.2"/>
</dbReference>
<dbReference type="eggNOG" id="COG0111">
    <property type="taxonomic scope" value="Bacteria"/>
</dbReference>
<comment type="similarity">
    <text evidence="1 4">Belongs to the D-isomer specific 2-hydroxyacid dehydrogenase family.</text>
</comment>
<evidence type="ECO:0000256" key="1">
    <source>
        <dbReference type="ARBA" id="ARBA00005854"/>
    </source>
</evidence>
<dbReference type="AlphaFoldDB" id="Q9KEA4"/>
<evidence type="ECO:0000259" key="6">
    <source>
        <dbReference type="Pfam" id="PF02826"/>
    </source>
</evidence>
<keyword evidence="3" id="KW-0520">NAD</keyword>
<dbReference type="SUPFAM" id="SSF52283">
    <property type="entry name" value="Formate/glycerate dehydrogenase catalytic domain-like"/>
    <property type="match status" value="1"/>
</dbReference>
<feature type="domain" description="D-isomer specific 2-hydroxyacid dehydrogenase catalytic" evidence="5">
    <location>
        <begin position="8"/>
        <end position="305"/>
    </location>
</feature>
<dbReference type="Proteomes" id="UP000001258">
    <property type="component" value="Chromosome"/>
</dbReference>
<reference evidence="7 8" key="1">
    <citation type="journal article" date="2000" name="Nucleic Acids Res.">
        <title>Complete genome sequence of the alkaliphilic bacterium Bacillus halodurans and genomic sequence comparison with Bacillus subtilis.</title>
        <authorList>
            <person name="Takami H."/>
            <person name="Nakasone K."/>
            <person name="Takaki Y."/>
            <person name="Maeno G."/>
            <person name="Sasaki R."/>
            <person name="Masui N."/>
            <person name="Fuji F."/>
            <person name="Hirama C."/>
            <person name="Nakamura Y."/>
            <person name="Ogasawara N."/>
            <person name="Kuhara S."/>
            <person name="Horikoshi K."/>
        </authorList>
    </citation>
    <scope>NUCLEOTIDE SEQUENCE [LARGE SCALE GENOMIC DNA]</scope>
    <source>
        <strain evidence="8">ATCC BAA-125 / DSM 18197 / FERM 7344 / JCM 9153 / C-125</strain>
    </source>
</reference>
<feature type="domain" description="D-isomer specific 2-hydroxyacid dehydrogenase NAD-binding" evidence="6">
    <location>
        <begin position="104"/>
        <end position="278"/>
    </location>
</feature>
<accession>Q9KEA4</accession>
<dbReference type="FunFam" id="3.40.50.720:FF:000363">
    <property type="entry name" value="D-isomer specific 2-hydroxyacid dehydrogenase"/>
    <property type="match status" value="1"/>
</dbReference>
<dbReference type="InterPro" id="IPR006139">
    <property type="entry name" value="D-isomer_2_OHA_DH_cat_dom"/>
</dbReference>
<dbReference type="PANTHER" id="PTHR43333:SF1">
    <property type="entry name" value="D-ISOMER SPECIFIC 2-HYDROXYACID DEHYDROGENASE NAD-BINDING DOMAIN-CONTAINING PROTEIN"/>
    <property type="match status" value="1"/>
</dbReference>
<dbReference type="CDD" id="cd05300">
    <property type="entry name" value="2-Hacid_dh_1"/>
    <property type="match status" value="1"/>
</dbReference>
<dbReference type="GO" id="GO:0051287">
    <property type="term" value="F:NAD binding"/>
    <property type="evidence" value="ECO:0007669"/>
    <property type="project" value="InterPro"/>
</dbReference>
<keyword evidence="8" id="KW-1185">Reference proteome</keyword>
<dbReference type="Gene3D" id="3.40.50.720">
    <property type="entry name" value="NAD(P)-binding Rossmann-like Domain"/>
    <property type="match status" value="2"/>
</dbReference>